<proteinExistence type="predicted"/>
<keyword evidence="3 5" id="KW-0238">DNA-binding</keyword>
<dbReference type="PANTHER" id="PTHR30055:SF175">
    <property type="entry name" value="HTH-TYPE TRANSCRIPTIONAL REPRESSOR KSTR2"/>
    <property type="match status" value="1"/>
</dbReference>
<dbReference type="Proteomes" id="UP000583127">
    <property type="component" value="Unassembled WGS sequence"/>
</dbReference>
<evidence type="ECO:0000259" key="7">
    <source>
        <dbReference type="PROSITE" id="PS50977"/>
    </source>
</evidence>
<evidence type="ECO:0000313" key="8">
    <source>
        <dbReference type="EMBL" id="NML34495.1"/>
    </source>
</evidence>
<dbReference type="GO" id="GO:0003700">
    <property type="term" value="F:DNA-binding transcription factor activity"/>
    <property type="evidence" value="ECO:0007669"/>
    <property type="project" value="TreeGrafter"/>
</dbReference>
<evidence type="ECO:0000256" key="2">
    <source>
        <dbReference type="ARBA" id="ARBA00023015"/>
    </source>
</evidence>
<keyword evidence="4" id="KW-0804">Transcription</keyword>
<dbReference type="SUPFAM" id="SSF46689">
    <property type="entry name" value="Homeodomain-like"/>
    <property type="match status" value="1"/>
</dbReference>
<dbReference type="Gene3D" id="1.10.10.60">
    <property type="entry name" value="Homeodomain-like"/>
    <property type="match status" value="1"/>
</dbReference>
<keyword evidence="9" id="KW-1185">Reference proteome</keyword>
<evidence type="ECO:0000256" key="4">
    <source>
        <dbReference type="ARBA" id="ARBA00023163"/>
    </source>
</evidence>
<protein>
    <submittedName>
        <fullName evidence="8">TetR/AcrR family transcriptional regulator</fullName>
    </submittedName>
</protein>
<dbReference type="AlphaFoldDB" id="A0A7Y0A106"/>
<dbReference type="Pfam" id="PF00440">
    <property type="entry name" value="TetR_N"/>
    <property type="match status" value="1"/>
</dbReference>
<dbReference type="Pfam" id="PF17932">
    <property type="entry name" value="TetR_C_24"/>
    <property type="match status" value="1"/>
</dbReference>
<dbReference type="EMBL" id="JABBFZ010000022">
    <property type="protein sequence ID" value="NML34495.1"/>
    <property type="molecule type" value="Genomic_DNA"/>
</dbReference>
<dbReference type="InterPro" id="IPR041490">
    <property type="entry name" value="KstR2_TetR_C"/>
</dbReference>
<dbReference type="InterPro" id="IPR050109">
    <property type="entry name" value="HTH-type_TetR-like_transc_reg"/>
</dbReference>
<accession>A0A7Y0A106</accession>
<dbReference type="PROSITE" id="PS50977">
    <property type="entry name" value="HTH_TETR_2"/>
    <property type="match status" value="1"/>
</dbReference>
<sequence length="243" mass="27175">MSERLQKTQKSQQRREDILASARELFERKGFANTSINDIAQACGIKRENVYYYYPSRGDILIELVRPNNQLLVAGMERILAADVTPVTKLFLALQHHIRLFDRVALDTVTVGLRGIAHDDRQSVHKEVRPLYKKYEECWVQLIREGAEAGVLRPTENPKLVVFAILGMCNWLTHWYDPAGPVTLNGIVDVFFDLIAGGLVDASRLRTSIGKELANLPSSLVTQEADASHASDSRHAQTPAQAG</sequence>
<evidence type="ECO:0000313" key="9">
    <source>
        <dbReference type="Proteomes" id="UP000583127"/>
    </source>
</evidence>
<feature type="region of interest" description="Disordered" evidence="6">
    <location>
        <begin position="224"/>
        <end position="243"/>
    </location>
</feature>
<dbReference type="InterPro" id="IPR001647">
    <property type="entry name" value="HTH_TetR"/>
</dbReference>
<evidence type="ECO:0000256" key="1">
    <source>
        <dbReference type="ARBA" id="ARBA00022491"/>
    </source>
</evidence>
<keyword evidence="2" id="KW-0805">Transcription regulation</keyword>
<gene>
    <name evidence="8" type="ORF">HHL14_27145</name>
</gene>
<dbReference type="InterPro" id="IPR036271">
    <property type="entry name" value="Tet_transcr_reg_TetR-rel_C_sf"/>
</dbReference>
<reference evidence="8 9" key="1">
    <citation type="submission" date="2020-04" db="EMBL/GenBank/DDBJ databases">
        <title>Paraburkholderia sp. G-4-1-8 isolated from soil.</title>
        <authorList>
            <person name="Dahal R.H."/>
        </authorList>
    </citation>
    <scope>NUCLEOTIDE SEQUENCE [LARGE SCALE GENOMIC DNA]</scope>
    <source>
        <strain evidence="8 9">G-4-1-8</strain>
    </source>
</reference>
<dbReference type="RefSeq" id="WP_169500682.1">
    <property type="nucleotide sequence ID" value="NZ_JABBFZ010000022.1"/>
</dbReference>
<feature type="domain" description="HTH tetR-type" evidence="7">
    <location>
        <begin position="12"/>
        <end position="72"/>
    </location>
</feature>
<dbReference type="SUPFAM" id="SSF48498">
    <property type="entry name" value="Tetracyclin repressor-like, C-terminal domain"/>
    <property type="match status" value="1"/>
</dbReference>
<feature type="DNA-binding region" description="H-T-H motif" evidence="5">
    <location>
        <begin position="35"/>
        <end position="54"/>
    </location>
</feature>
<evidence type="ECO:0000256" key="3">
    <source>
        <dbReference type="ARBA" id="ARBA00023125"/>
    </source>
</evidence>
<comment type="caution">
    <text evidence="8">The sequence shown here is derived from an EMBL/GenBank/DDBJ whole genome shotgun (WGS) entry which is preliminary data.</text>
</comment>
<dbReference type="PANTHER" id="PTHR30055">
    <property type="entry name" value="HTH-TYPE TRANSCRIPTIONAL REGULATOR RUTR"/>
    <property type="match status" value="1"/>
</dbReference>
<feature type="compositionally biased region" description="Basic and acidic residues" evidence="6">
    <location>
        <begin position="226"/>
        <end position="235"/>
    </location>
</feature>
<organism evidence="8 9">
    <name type="scientific">Paraburkholderia antibiotica</name>
    <dbReference type="NCBI Taxonomy" id="2728839"/>
    <lineage>
        <taxon>Bacteria</taxon>
        <taxon>Pseudomonadati</taxon>
        <taxon>Pseudomonadota</taxon>
        <taxon>Betaproteobacteria</taxon>
        <taxon>Burkholderiales</taxon>
        <taxon>Burkholderiaceae</taxon>
        <taxon>Paraburkholderia</taxon>
    </lineage>
</organism>
<dbReference type="InterPro" id="IPR009057">
    <property type="entry name" value="Homeodomain-like_sf"/>
</dbReference>
<dbReference type="Gene3D" id="1.10.357.10">
    <property type="entry name" value="Tetracycline Repressor, domain 2"/>
    <property type="match status" value="1"/>
</dbReference>
<evidence type="ECO:0000256" key="6">
    <source>
        <dbReference type="SAM" id="MobiDB-lite"/>
    </source>
</evidence>
<name>A0A7Y0A106_9BURK</name>
<evidence type="ECO:0000256" key="5">
    <source>
        <dbReference type="PROSITE-ProRule" id="PRU00335"/>
    </source>
</evidence>
<dbReference type="PRINTS" id="PR00455">
    <property type="entry name" value="HTHTETR"/>
</dbReference>
<keyword evidence="1" id="KW-0678">Repressor</keyword>
<dbReference type="GO" id="GO:0000976">
    <property type="term" value="F:transcription cis-regulatory region binding"/>
    <property type="evidence" value="ECO:0007669"/>
    <property type="project" value="TreeGrafter"/>
</dbReference>